<evidence type="ECO:0000313" key="2">
    <source>
        <dbReference type="EMBL" id="EKM58664.1"/>
    </source>
</evidence>
<dbReference type="InParanoid" id="K5WHR7"/>
<dbReference type="KEGG" id="pco:PHACADRAFT_253150"/>
<reference evidence="2 3" key="1">
    <citation type="journal article" date="2012" name="BMC Genomics">
        <title>Comparative genomics of the white-rot fungi, Phanerochaete carnosa and P. chrysosporium, to elucidate the genetic basis of the distinct wood types they colonize.</title>
        <authorList>
            <person name="Suzuki H."/>
            <person name="MacDonald J."/>
            <person name="Syed K."/>
            <person name="Salamov A."/>
            <person name="Hori C."/>
            <person name="Aerts A."/>
            <person name="Henrissat B."/>
            <person name="Wiebenga A."/>
            <person name="vanKuyk P.A."/>
            <person name="Barry K."/>
            <person name="Lindquist E."/>
            <person name="LaButti K."/>
            <person name="Lapidus A."/>
            <person name="Lucas S."/>
            <person name="Coutinho P."/>
            <person name="Gong Y."/>
            <person name="Samejima M."/>
            <person name="Mahadevan R."/>
            <person name="Abou-Zaid M."/>
            <person name="de Vries R.P."/>
            <person name="Igarashi K."/>
            <person name="Yadav J.S."/>
            <person name="Grigoriev I.V."/>
            <person name="Master E.R."/>
        </authorList>
    </citation>
    <scope>NUCLEOTIDE SEQUENCE [LARGE SCALE GENOMIC DNA]</scope>
    <source>
        <strain evidence="2 3">HHB-10118-sp</strain>
    </source>
</reference>
<dbReference type="OrthoDB" id="2020419at2759"/>
<name>K5WHR7_PHACS</name>
<dbReference type="Proteomes" id="UP000008370">
    <property type="component" value="Unassembled WGS sequence"/>
</dbReference>
<keyword evidence="3" id="KW-1185">Reference proteome</keyword>
<evidence type="ECO:0000313" key="3">
    <source>
        <dbReference type="Proteomes" id="UP000008370"/>
    </source>
</evidence>
<dbReference type="AlphaFoldDB" id="K5WHR7"/>
<accession>K5WHR7</accession>
<proteinExistence type="predicted"/>
<dbReference type="GeneID" id="18915687"/>
<evidence type="ECO:0000256" key="1">
    <source>
        <dbReference type="SAM" id="MobiDB-lite"/>
    </source>
</evidence>
<gene>
    <name evidence="2" type="ORF">PHACADRAFT_253150</name>
</gene>
<feature type="non-terminal residue" evidence="2">
    <location>
        <position position="125"/>
    </location>
</feature>
<feature type="region of interest" description="Disordered" evidence="1">
    <location>
        <begin position="30"/>
        <end position="54"/>
    </location>
</feature>
<sequence>MTPPDPLVTGPPDVPSGEHFVNMLERHEATRVSSGAGTLPGIQDPLSSEHQASPPPDVLVVHWDLRHLPFASPPALPPLEYSAALWAHARRLLAPHEPYAAVHWRMETVDPGALPDCADALVDTL</sequence>
<protein>
    <submittedName>
        <fullName evidence="2">Uncharacterized protein</fullName>
    </submittedName>
</protein>
<organism evidence="2 3">
    <name type="scientific">Phanerochaete carnosa (strain HHB-10118-sp)</name>
    <name type="common">White-rot fungus</name>
    <name type="synonym">Peniophora carnosa</name>
    <dbReference type="NCBI Taxonomy" id="650164"/>
    <lineage>
        <taxon>Eukaryota</taxon>
        <taxon>Fungi</taxon>
        <taxon>Dikarya</taxon>
        <taxon>Basidiomycota</taxon>
        <taxon>Agaricomycotina</taxon>
        <taxon>Agaricomycetes</taxon>
        <taxon>Polyporales</taxon>
        <taxon>Phanerochaetaceae</taxon>
        <taxon>Phanerochaete</taxon>
    </lineage>
</organism>
<dbReference type="HOGENOM" id="CLU_1998011_0_0_1"/>
<dbReference type="RefSeq" id="XP_007393967.1">
    <property type="nucleotide sequence ID" value="XM_007393905.1"/>
</dbReference>
<dbReference type="EMBL" id="JH930470">
    <property type="protein sequence ID" value="EKM58664.1"/>
    <property type="molecule type" value="Genomic_DNA"/>
</dbReference>